<reference evidence="1 2" key="1">
    <citation type="journal article" date="2020" name="Nature">
        <title>Six reference-quality genomes reveal evolution of bat adaptations.</title>
        <authorList>
            <person name="Jebb D."/>
            <person name="Huang Z."/>
            <person name="Pippel M."/>
            <person name="Hughes G.M."/>
            <person name="Lavrichenko K."/>
            <person name="Devanna P."/>
            <person name="Winkler S."/>
            <person name="Jermiin L.S."/>
            <person name="Skirmuntt E.C."/>
            <person name="Katzourakis A."/>
            <person name="Burkitt-Gray L."/>
            <person name="Ray D.A."/>
            <person name="Sullivan K.A.M."/>
            <person name="Roscito J.G."/>
            <person name="Kirilenko B.M."/>
            <person name="Davalos L.M."/>
            <person name="Corthals A.P."/>
            <person name="Power M.L."/>
            <person name="Jones G."/>
            <person name="Ransome R.D."/>
            <person name="Dechmann D.K.N."/>
            <person name="Locatelli A.G."/>
            <person name="Puechmaille S.J."/>
            <person name="Fedrigo O."/>
            <person name="Jarvis E.D."/>
            <person name="Hiller M."/>
            <person name="Vernes S.C."/>
            <person name="Myers E.W."/>
            <person name="Teeling E.C."/>
        </authorList>
    </citation>
    <scope>NUCLEOTIDE SEQUENCE [LARGE SCALE GENOMIC DNA]</scope>
    <source>
        <strain evidence="1">Bat1K_MPI-CBG_1</strain>
    </source>
</reference>
<dbReference type="EMBL" id="JABVXQ010000002">
    <property type="protein sequence ID" value="KAF6125536.1"/>
    <property type="molecule type" value="Genomic_DNA"/>
</dbReference>
<comment type="caution">
    <text evidence="1">The sequence shown here is derived from an EMBL/GenBank/DDBJ whole genome shotgun (WGS) entry which is preliminary data.</text>
</comment>
<sequence>MGNVFNVILGHWRLYYFSVATLTNYHKFGGLKQQKPILSQFWRPEAQNHAVGEAVLPGGLRGQSSHISSSSWWLSAFPCLWPPPFNLCSAITPPLLCVSLPRVSVIRILVTGARAHWDNPA</sequence>
<name>A0A834BCR9_9CHIR</name>
<evidence type="ECO:0000313" key="1">
    <source>
        <dbReference type="EMBL" id="KAF6125536.1"/>
    </source>
</evidence>
<organism evidence="1 2">
    <name type="scientific">Phyllostomus discolor</name>
    <name type="common">pale spear-nosed bat</name>
    <dbReference type="NCBI Taxonomy" id="89673"/>
    <lineage>
        <taxon>Eukaryota</taxon>
        <taxon>Metazoa</taxon>
        <taxon>Chordata</taxon>
        <taxon>Craniata</taxon>
        <taxon>Vertebrata</taxon>
        <taxon>Euteleostomi</taxon>
        <taxon>Mammalia</taxon>
        <taxon>Eutheria</taxon>
        <taxon>Laurasiatheria</taxon>
        <taxon>Chiroptera</taxon>
        <taxon>Yangochiroptera</taxon>
        <taxon>Phyllostomidae</taxon>
        <taxon>Phyllostominae</taxon>
        <taxon>Phyllostomus</taxon>
    </lineage>
</organism>
<protein>
    <submittedName>
        <fullName evidence="1">Uncharacterized protein</fullName>
    </submittedName>
</protein>
<gene>
    <name evidence="1" type="ORF">HJG60_009953</name>
</gene>
<evidence type="ECO:0000313" key="2">
    <source>
        <dbReference type="Proteomes" id="UP000664940"/>
    </source>
</evidence>
<dbReference type="Proteomes" id="UP000664940">
    <property type="component" value="Unassembled WGS sequence"/>
</dbReference>
<dbReference type="AlphaFoldDB" id="A0A834BCR9"/>
<accession>A0A834BCR9</accession>
<proteinExistence type="predicted"/>